<dbReference type="STRING" id="679936.Sulac_1189"/>
<evidence type="ECO:0000313" key="2">
    <source>
        <dbReference type="Proteomes" id="UP000005439"/>
    </source>
</evidence>
<accession>G8TUP2</accession>
<proteinExistence type="predicted"/>
<protein>
    <submittedName>
        <fullName evidence="1">Uncharacterized protein</fullName>
    </submittedName>
</protein>
<dbReference type="PATRIC" id="fig|679936.5.peg.1250"/>
<dbReference type="AlphaFoldDB" id="G8TUP2"/>
<dbReference type="EMBL" id="CP003179">
    <property type="protein sequence ID" value="AEW04689.1"/>
    <property type="molecule type" value="Genomic_DNA"/>
</dbReference>
<dbReference type="Proteomes" id="UP000005439">
    <property type="component" value="Chromosome"/>
</dbReference>
<gene>
    <name evidence="1" type="ordered locus">Sulac_1189</name>
</gene>
<name>G8TUP2_SULAD</name>
<dbReference type="HOGENOM" id="CLU_195386_0_0_9"/>
<reference evidence="1 2" key="2">
    <citation type="journal article" date="2012" name="Stand. Genomic Sci.">
        <title>Complete genome sequence of the moderately thermophilic mineral-sulfide-oxidizing firmicute Sulfobacillus acidophilus type strain (NAL(T)).</title>
        <authorList>
            <person name="Anderson I."/>
            <person name="Chertkov O."/>
            <person name="Chen A."/>
            <person name="Saunders E."/>
            <person name="Lapidus A."/>
            <person name="Nolan M."/>
            <person name="Lucas S."/>
            <person name="Hammon N."/>
            <person name="Deshpande S."/>
            <person name="Cheng J.F."/>
            <person name="Han C."/>
            <person name="Tapia R."/>
            <person name="Goodwin L.A."/>
            <person name="Pitluck S."/>
            <person name="Liolios K."/>
            <person name="Pagani I."/>
            <person name="Ivanova N."/>
            <person name="Mikhailova N."/>
            <person name="Pati A."/>
            <person name="Palaniappan K."/>
            <person name="Land M."/>
            <person name="Pan C."/>
            <person name="Rohde M."/>
            <person name="Pukall R."/>
            <person name="Goker M."/>
            <person name="Detter J.C."/>
            <person name="Woyke T."/>
            <person name="Bristow J."/>
            <person name="Eisen J.A."/>
            <person name="Markowitz V."/>
            <person name="Hugenholtz P."/>
            <person name="Kyrpides N.C."/>
            <person name="Klenk H.P."/>
            <person name="Mavromatis K."/>
        </authorList>
    </citation>
    <scope>NUCLEOTIDE SEQUENCE [LARGE SCALE GENOMIC DNA]</scope>
    <source>
        <strain evidence="2">ATCC 700253 / DSM 10332 / NAL</strain>
    </source>
</reference>
<sequence length="63" mass="7149">MAGYQIGLITRHGQDEQITVPVGPSDGVDVHEWLRRHYPDADWRTWRPLYGVTQTAQGAWSGD</sequence>
<keyword evidence="2" id="KW-1185">Reference proteome</keyword>
<evidence type="ECO:0000313" key="1">
    <source>
        <dbReference type="EMBL" id="AEW04689.1"/>
    </source>
</evidence>
<dbReference type="KEGG" id="sap:Sulac_1189"/>
<reference evidence="2" key="1">
    <citation type="submission" date="2011-12" db="EMBL/GenBank/DDBJ databases">
        <title>The complete genome of chromosome of Sulfobacillus acidophilus DSM 10332.</title>
        <authorList>
            <person name="Lucas S."/>
            <person name="Han J."/>
            <person name="Lapidus A."/>
            <person name="Bruce D."/>
            <person name="Goodwin L."/>
            <person name="Pitluck S."/>
            <person name="Peters L."/>
            <person name="Kyrpides N."/>
            <person name="Mavromatis K."/>
            <person name="Ivanova N."/>
            <person name="Mikhailova N."/>
            <person name="Chertkov O."/>
            <person name="Saunders E."/>
            <person name="Detter J.C."/>
            <person name="Tapia R."/>
            <person name="Han C."/>
            <person name="Land M."/>
            <person name="Hauser L."/>
            <person name="Markowitz V."/>
            <person name="Cheng J.-F."/>
            <person name="Hugenholtz P."/>
            <person name="Woyke T."/>
            <person name="Wu D."/>
            <person name="Pukall R."/>
            <person name="Gehrich-Schroeter G."/>
            <person name="Schneider S."/>
            <person name="Klenk H.-P."/>
            <person name="Eisen J.A."/>
        </authorList>
    </citation>
    <scope>NUCLEOTIDE SEQUENCE [LARGE SCALE GENOMIC DNA]</scope>
    <source>
        <strain evidence="2">ATCC 700253 / DSM 10332 / NAL</strain>
    </source>
</reference>
<organism evidence="1 2">
    <name type="scientific">Sulfobacillus acidophilus (strain ATCC 700253 / DSM 10332 / NAL)</name>
    <dbReference type="NCBI Taxonomy" id="679936"/>
    <lineage>
        <taxon>Bacteria</taxon>
        <taxon>Bacillati</taxon>
        <taxon>Bacillota</taxon>
        <taxon>Clostridia</taxon>
        <taxon>Eubacteriales</taxon>
        <taxon>Clostridiales Family XVII. Incertae Sedis</taxon>
        <taxon>Sulfobacillus</taxon>
    </lineage>
</organism>